<dbReference type="EMBL" id="PQXO01000580">
    <property type="protein sequence ID" value="TGO83872.1"/>
    <property type="molecule type" value="Genomic_DNA"/>
</dbReference>
<name>A0A4Z1KI11_9HELO</name>
<accession>A0A4Z1KI11</accession>
<reference evidence="2 3" key="1">
    <citation type="submission" date="2017-12" db="EMBL/GenBank/DDBJ databases">
        <title>Comparative genomics of Botrytis spp.</title>
        <authorList>
            <person name="Valero-Jimenez C.A."/>
            <person name="Tapia P."/>
            <person name="Veloso J."/>
            <person name="Silva-Moreno E."/>
            <person name="Staats M."/>
            <person name="Valdes J.H."/>
            <person name="Van Kan J.A.L."/>
        </authorList>
    </citation>
    <scope>NUCLEOTIDE SEQUENCE [LARGE SCALE GENOMIC DNA]</scope>
    <source>
        <strain evidence="2 3">MUCL3349</strain>
    </source>
</reference>
<comment type="caution">
    <text evidence="2">The sequence shown here is derived from an EMBL/GenBank/DDBJ whole genome shotgun (WGS) entry which is preliminary data.</text>
</comment>
<keyword evidence="1" id="KW-1133">Transmembrane helix</keyword>
<proteinExistence type="predicted"/>
<evidence type="ECO:0000313" key="2">
    <source>
        <dbReference type="EMBL" id="TGO83872.1"/>
    </source>
</evidence>
<dbReference type="Proteomes" id="UP000297280">
    <property type="component" value="Unassembled WGS sequence"/>
</dbReference>
<dbReference type="STRING" id="87229.A0A4Z1KI11"/>
<gene>
    <name evidence="2" type="ORF">BPOR_0581g00100</name>
</gene>
<dbReference type="AlphaFoldDB" id="A0A4Z1KI11"/>
<keyword evidence="3" id="KW-1185">Reference proteome</keyword>
<keyword evidence="1" id="KW-0472">Membrane</keyword>
<protein>
    <submittedName>
        <fullName evidence="2">Uncharacterized protein</fullName>
    </submittedName>
</protein>
<keyword evidence="1" id="KW-0812">Transmembrane</keyword>
<evidence type="ECO:0000313" key="3">
    <source>
        <dbReference type="Proteomes" id="UP000297280"/>
    </source>
</evidence>
<sequence length="136" mass="14988">MQKINTIQSCVNVTTNGTVVVNGTFETKPGASDTTESSYPAMDAESNKQTGLYQGLLAGIAVGIVSVVAILTGVAWCMPRKKKLKQEPRSTEVVYQQPPAFAGFHKFHRIQSKYEMDASRRINEYGHQDEPVQELP</sequence>
<evidence type="ECO:0000256" key="1">
    <source>
        <dbReference type="SAM" id="Phobius"/>
    </source>
</evidence>
<feature type="transmembrane region" description="Helical" evidence="1">
    <location>
        <begin position="52"/>
        <end position="76"/>
    </location>
</feature>
<organism evidence="2 3">
    <name type="scientific">Botrytis porri</name>
    <dbReference type="NCBI Taxonomy" id="87229"/>
    <lineage>
        <taxon>Eukaryota</taxon>
        <taxon>Fungi</taxon>
        <taxon>Dikarya</taxon>
        <taxon>Ascomycota</taxon>
        <taxon>Pezizomycotina</taxon>
        <taxon>Leotiomycetes</taxon>
        <taxon>Helotiales</taxon>
        <taxon>Sclerotiniaceae</taxon>
        <taxon>Botrytis</taxon>
    </lineage>
</organism>